<name>A0A3N1XWA5_9GAMM</name>
<comment type="catalytic activity">
    <reaction evidence="11">
        <text>D-ribulose 1,5-bisphosphate + O2 = 2-phosphoglycolate + (2R)-3-phosphoglycerate + 2 H(+)</text>
        <dbReference type="Rhea" id="RHEA:36631"/>
        <dbReference type="ChEBI" id="CHEBI:15378"/>
        <dbReference type="ChEBI" id="CHEBI:15379"/>
        <dbReference type="ChEBI" id="CHEBI:57870"/>
        <dbReference type="ChEBI" id="CHEBI:58033"/>
        <dbReference type="ChEBI" id="CHEBI:58272"/>
    </reaction>
</comment>
<dbReference type="InterPro" id="IPR000685">
    <property type="entry name" value="RuBisCO_lsu_C"/>
</dbReference>
<evidence type="ECO:0000256" key="6">
    <source>
        <dbReference type="ARBA" id="ARBA00022567"/>
    </source>
</evidence>
<dbReference type="PROSITE" id="PS00157">
    <property type="entry name" value="RUBISCO_LARGE"/>
    <property type="match status" value="1"/>
</dbReference>
<comment type="function">
    <text evidence="2">RuBisCO catalyzes two reactions: the carboxylation of D-ribulose 1,5-bisphosphate, the primary event in carbon dioxide fixation, as well as the oxidative fragmentation of the pentose substrate. Both reactions occur simultaneously and in competition at the same active site.</text>
</comment>
<evidence type="ECO:0000256" key="2">
    <source>
        <dbReference type="ARBA" id="ARBA00003617"/>
    </source>
</evidence>
<dbReference type="InterPro" id="IPR036422">
    <property type="entry name" value="RuBisCO_lsu_N_sf"/>
</dbReference>
<dbReference type="Pfam" id="PF02788">
    <property type="entry name" value="RuBisCO_large_N"/>
    <property type="match status" value="1"/>
</dbReference>
<dbReference type="InterPro" id="IPR033966">
    <property type="entry name" value="RuBisCO"/>
</dbReference>
<protein>
    <recommendedName>
        <fullName evidence="5">Ribulose bisphosphate carboxylase</fullName>
        <ecNumber evidence="4">4.1.1.39</ecNumber>
    </recommendedName>
</protein>
<evidence type="ECO:0000256" key="3">
    <source>
        <dbReference type="ARBA" id="ARBA00005475"/>
    </source>
</evidence>
<accession>A0A3N1XWA5</accession>
<dbReference type="Gene3D" id="3.20.20.110">
    <property type="entry name" value="Ribulose bisphosphate carboxylase, large subunit, C-terminal domain"/>
    <property type="match status" value="1"/>
</dbReference>
<evidence type="ECO:0000256" key="12">
    <source>
        <dbReference type="ARBA" id="ARBA00049469"/>
    </source>
</evidence>
<keyword evidence="16" id="KW-1185">Reference proteome</keyword>
<keyword evidence="10" id="KW-0120">Carbon dioxide fixation</keyword>
<dbReference type="PANTHER" id="PTHR42704:SF17">
    <property type="entry name" value="RIBULOSE BISPHOSPHATE CARBOXYLASE LARGE CHAIN"/>
    <property type="match status" value="1"/>
</dbReference>
<evidence type="ECO:0000256" key="1">
    <source>
        <dbReference type="ARBA" id="ARBA00001946"/>
    </source>
</evidence>
<keyword evidence="9" id="KW-0560">Oxidoreductase</keyword>
<gene>
    <name evidence="15" type="ORF">EDC57_2142</name>
</gene>
<dbReference type="InterPro" id="IPR020878">
    <property type="entry name" value="RuBisCo_large_chain_AS"/>
</dbReference>
<feature type="domain" description="Ribulose bisphosphate carboxylase large subunit C-terminal" evidence="13">
    <location>
        <begin position="151"/>
        <end position="447"/>
    </location>
</feature>
<keyword evidence="6" id="KW-0113">Calvin cycle</keyword>
<dbReference type="EC" id="4.1.1.39" evidence="4"/>
<keyword evidence="7" id="KW-0479">Metal-binding</keyword>
<evidence type="ECO:0000313" key="15">
    <source>
        <dbReference type="EMBL" id="ROR29472.1"/>
    </source>
</evidence>
<dbReference type="GO" id="GO:0016984">
    <property type="term" value="F:ribulose-bisphosphate carboxylase activity"/>
    <property type="evidence" value="ECO:0007669"/>
    <property type="project" value="UniProtKB-EC"/>
</dbReference>
<comment type="cofactor">
    <cofactor evidence="1">
        <name>Mg(2+)</name>
        <dbReference type="ChEBI" id="CHEBI:18420"/>
    </cofactor>
</comment>
<evidence type="ECO:0000313" key="16">
    <source>
        <dbReference type="Proteomes" id="UP000276634"/>
    </source>
</evidence>
<evidence type="ECO:0000256" key="8">
    <source>
        <dbReference type="ARBA" id="ARBA00022842"/>
    </source>
</evidence>
<dbReference type="SFLD" id="SFLDG00301">
    <property type="entry name" value="RuBisCO-like_proteins"/>
    <property type="match status" value="1"/>
</dbReference>
<evidence type="ECO:0000256" key="10">
    <source>
        <dbReference type="ARBA" id="ARBA00023300"/>
    </source>
</evidence>
<dbReference type="InterPro" id="IPR020871">
    <property type="entry name" value="RuBisCO_lsuII"/>
</dbReference>
<dbReference type="GO" id="GO:0000287">
    <property type="term" value="F:magnesium ion binding"/>
    <property type="evidence" value="ECO:0007669"/>
    <property type="project" value="InterPro"/>
</dbReference>
<dbReference type="InterPro" id="IPR017443">
    <property type="entry name" value="RuBisCO_lsu_fd_N"/>
</dbReference>
<dbReference type="SFLD" id="SFLDS00014">
    <property type="entry name" value="RuBisCO"/>
    <property type="match status" value="1"/>
</dbReference>
<evidence type="ECO:0000256" key="5">
    <source>
        <dbReference type="ARBA" id="ARBA00019702"/>
    </source>
</evidence>
<dbReference type="NCBIfam" id="NF010002">
    <property type="entry name" value="PRK13475.1"/>
    <property type="match status" value="1"/>
</dbReference>
<dbReference type="PANTHER" id="PTHR42704">
    <property type="entry name" value="RIBULOSE BISPHOSPHATE CARBOXYLASE"/>
    <property type="match status" value="1"/>
</dbReference>
<dbReference type="SUPFAM" id="SSF54966">
    <property type="entry name" value="RuBisCO, large subunit, small (N-terminal) domain"/>
    <property type="match status" value="1"/>
</dbReference>
<evidence type="ECO:0000256" key="11">
    <source>
        <dbReference type="ARBA" id="ARBA00048059"/>
    </source>
</evidence>
<dbReference type="GO" id="GO:0019253">
    <property type="term" value="P:reductive pentose-phosphate cycle"/>
    <property type="evidence" value="ECO:0007669"/>
    <property type="project" value="UniProtKB-KW"/>
</dbReference>
<comment type="similarity">
    <text evidence="3">Belongs to the RuBisCO large chain family. Type II subfamily.</text>
</comment>
<reference evidence="15 16" key="1">
    <citation type="submission" date="2018-11" db="EMBL/GenBank/DDBJ databases">
        <title>Genomic Encyclopedia of Type Strains, Phase IV (KMG-IV): sequencing the most valuable type-strain genomes for metagenomic binning, comparative biology and taxonomic classification.</title>
        <authorList>
            <person name="Goeker M."/>
        </authorList>
    </citation>
    <scope>NUCLEOTIDE SEQUENCE [LARGE SCALE GENOMIC DNA]</scope>
    <source>
        <strain evidence="15 16">DSM 100275</strain>
    </source>
</reference>
<evidence type="ECO:0000256" key="7">
    <source>
        <dbReference type="ARBA" id="ARBA00022723"/>
    </source>
</evidence>
<dbReference type="EMBL" id="RJVI01000003">
    <property type="protein sequence ID" value="ROR29472.1"/>
    <property type="molecule type" value="Genomic_DNA"/>
</dbReference>
<dbReference type="Pfam" id="PF00016">
    <property type="entry name" value="RuBisCO_large"/>
    <property type="match status" value="1"/>
</dbReference>
<comment type="caution">
    <text evidence="15">The sequence shown here is derived from an EMBL/GenBank/DDBJ whole genome shotgun (WGS) entry which is preliminary data.</text>
</comment>
<dbReference type="InterPro" id="IPR036376">
    <property type="entry name" value="RuBisCO_lsu_C_sf"/>
</dbReference>
<keyword evidence="9" id="KW-0503">Monooxygenase</keyword>
<keyword evidence="8" id="KW-0460">Magnesium</keyword>
<evidence type="ECO:0000259" key="13">
    <source>
        <dbReference type="Pfam" id="PF00016"/>
    </source>
</evidence>
<dbReference type="Proteomes" id="UP000276634">
    <property type="component" value="Unassembled WGS sequence"/>
</dbReference>
<comment type="catalytic activity">
    <reaction evidence="12">
        <text>2 (2R)-3-phosphoglycerate + 2 H(+) = D-ribulose 1,5-bisphosphate + CO2 + H2O</text>
        <dbReference type="Rhea" id="RHEA:23124"/>
        <dbReference type="ChEBI" id="CHEBI:15377"/>
        <dbReference type="ChEBI" id="CHEBI:15378"/>
        <dbReference type="ChEBI" id="CHEBI:16526"/>
        <dbReference type="ChEBI" id="CHEBI:57870"/>
        <dbReference type="ChEBI" id="CHEBI:58272"/>
        <dbReference type="EC" id="4.1.1.39"/>
    </reaction>
</comment>
<proteinExistence type="inferred from homology"/>
<evidence type="ECO:0000256" key="4">
    <source>
        <dbReference type="ARBA" id="ARBA00012287"/>
    </source>
</evidence>
<feature type="domain" description="Ribulose bisphosphate carboxylase large subunit ferrodoxin-like N-terminal" evidence="14">
    <location>
        <begin position="16"/>
        <end position="139"/>
    </location>
</feature>
<dbReference type="Gene3D" id="3.30.70.150">
    <property type="entry name" value="RuBisCO large subunit, N-terminal domain"/>
    <property type="match status" value="1"/>
</dbReference>
<organism evidence="15 16">
    <name type="scientific">Inmirania thermothiophila</name>
    <dbReference type="NCBI Taxonomy" id="1750597"/>
    <lineage>
        <taxon>Bacteria</taxon>
        <taxon>Pseudomonadati</taxon>
        <taxon>Pseudomonadota</taxon>
        <taxon>Gammaproteobacteria</taxon>
        <taxon>Chromatiales</taxon>
        <taxon>Ectothiorhodospiraceae</taxon>
        <taxon>Inmirania</taxon>
    </lineage>
</organism>
<dbReference type="AlphaFoldDB" id="A0A3N1XWA5"/>
<dbReference type="CDD" id="cd08211">
    <property type="entry name" value="RuBisCO_large_II"/>
    <property type="match status" value="1"/>
</dbReference>
<evidence type="ECO:0000256" key="9">
    <source>
        <dbReference type="ARBA" id="ARBA00023033"/>
    </source>
</evidence>
<dbReference type="SUPFAM" id="SSF51649">
    <property type="entry name" value="RuBisCo, C-terminal domain"/>
    <property type="match status" value="1"/>
</dbReference>
<evidence type="ECO:0000259" key="14">
    <source>
        <dbReference type="Pfam" id="PF02788"/>
    </source>
</evidence>
<dbReference type="GO" id="GO:0004497">
    <property type="term" value="F:monooxygenase activity"/>
    <property type="evidence" value="ECO:0007669"/>
    <property type="project" value="UniProtKB-KW"/>
</dbReference>
<sequence>MAIDQSARYVDLGMNEDELMREGNHLLAAYRLKPKPGYGFTATAAHVAAESSTGTNVEVKTTDDFTKKIDAKVYFIDENYFGEDGGLIKIAYPYDLFDHNITDGRLIVANVMTLIIGNNQGMGDIIGLRMLDFWVPPRMLALFDGPSTTIHDIWRAMGRDHENGGAIVGTIIKPKLGLRPQPFADACYEFWLGGDFIKNDEPQGNQPFCPLKKVIPLVADAMKRAQDETGEPKIFSANITADDPFEMIARGEYILETFGEDANRVLFLVDGFVAGVTAVSLARRYFPNTYLHYHRAGHGAVTSSVNPRGYPPLVHCKLARLAGASGIHTGTMGFGKMEGSPDERIVEYMIRNEEADGPFFRQKWYGMKPTAAHISGGMNAIRIPAFCDNLGHDSFCLTAGGGAFGHLDGGTAGAISLRQAFEAWRQGVDLVEYAKEHRELARAFESFPHDADQYYPGWRQRLGIAA</sequence>